<evidence type="ECO:0000313" key="5">
    <source>
        <dbReference type="Proteomes" id="UP000252479"/>
    </source>
</evidence>
<dbReference type="InterPro" id="IPR041247">
    <property type="entry name" value="Rad52_fam"/>
</dbReference>
<dbReference type="Proteomes" id="UP000252479">
    <property type="component" value="Unassembled WGS sequence"/>
</dbReference>
<evidence type="ECO:0008006" key="6">
    <source>
        <dbReference type="Google" id="ProtNLM"/>
    </source>
</evidence>
<keyword evidence="3" id="KW-0234">DNA repair</keyword>
<dbReference type="RefSeq" id="WP_086959654.1">
    <property type="nucleotide sequence ID" value="NZ_FUKS01000013.1"/>
</dbReference>
<name>A0A368LHB9_9VIBR</name>
<evidence type="ECO:0000256" key="1">
    <source>
        <dbReference type="ARBA" id="ARBA00006638"/>
    </source>
</evidence>
<evidence type="ECO:0000313" key="4">
    <source>
        <dbReference type="EMBL" id="RCS70142.1"/>
    </source>
</evidence>
<comment type="similarity">
    <text evidence="1">Belongs to the RAD52 family.</text>
</comment>
<sequence>MSSKDSIEMRLQRPFDDEDIQWRVQQAGVSKANKPYVMAIPYVNNRAIQKRLDEVFGLFGWENAYKPTPDGKGYICGITVHQDGKSVTKWDGAEYTNIEPLKGALSDSMKRSAVQLGIGRYLYQLDVCFAECHIVENRRDAINVHVHYPNKQNKSIKTLISWSNPTLPVWALPFDDYSEFIEKIKGSEDMEALKAAFLDAYKAGQSSQDEELVDQAVKAKDKRKAEIEKTINQINAKKYAEVDGWLTKELSMFNQLPTKATVDNYLNGLNERLLSRVKGQPFDSVTLVEKMNQAHQSRLTNLKNKG</sequence>
<dbReference type="GO" id="GO:0006281">
    <property type="term" value="P:DNA repair"/>
    <property type="evidence" value="ECO:0007669"/>
    <property type="project" value="UniProtKB-KW"/>
</dbReference>
<reference evidence="4 5" key="1">
    <citation type="journal article" date="2017" name="Elife">
        <title>Extensive horizontal gene transfer in cheese-associated bacteria.</title>
        <authorList>
            <person name="Bonham K.S."/>
            <person name="Wolfe B.E."/>
            <person name="Dutton R.J."/>
        </authorList>
    </citation>
    <scope>NUCLEOTIDE SEQUENCE [LARGE SCALE GENOMIC DNA]</scope>
    <source>
        <strain evidence="4 5">JB196</strain>
    </source>
</reference>
<comment type="caution">
    <text evidence="4">The sequence shown here is derived from an EMBL/GenBank/DDBJ whole genome shotgun (WGS) entry which is preliminary data.</text>
</comment>
<dbReference type="Pfam" id="PF04098">
    <property type="entry name" value="Rad52_Rad22"/>
    <property type="match status" value="1"/>
</dbReference>
<keyword evidence="5" id="KW-1185">Reference proteome</keyword>
<dbReference type="AlphaFoldDB" id="A0A368LHB9"/>
<keyword evidence="2" id="KW-0227">DNA damage</keyword>
<protein>
    <recommendedName>
        <fullName evidence="6">Recombinase</fullName>
    </recommendedName>
</protein>
<dbReference type="EMBL" id="QPGL01000002">
    <property type="protein sequence ID" value="RCS70142.1"/>
    <property type="molecule type" value="Genomic_DNA"/>
</dbReference>
<evidence type="ECO:0000256" key="2">
    <source>
        <dbReference type="ARBA" id="ARBA00022763"/>
    </source>
</evidence>
<proteinExistence type="inferred from homology"/>
<evidence type="ECO:0000256" key="3">
    <source>
        <dbReference type="ARBA" id="ARBA00023204"/>
    </source>
</evidence>
<dbReference type="GeneID" id="303189604"/>
<gene>
    <name evidence="4" type="ORF">CIK83_11795</name>
</gene>
<accession>A0A368LHB9</accession>
<organism evidence="4 5">
    <name type="scientific">Vibrio casei</name>
    <dbReference type="NCBI Taxonomy" id="673372"/>
    <lineage>
        <taxon>Bacteria</taxon>
        <taxon>Pseudomonadati</taxon>
        <taxon>Pseudomonadota</taxon>
        <taxon>Gammaproteobacteria</taxon>
        <taxon>Vibrionales</taxon>
        <taxon>Vibrionaceae</taxon>
        <taxon>Vibrio</taxon>
    </lineage>
</organism>